<dbReference type="SUPFAM" id="SSF47384">
    <property type="entry name" value="Homodimeric domain of signal transducing histidine kinase"/>
    <property type="match status" value="1"/>
</dbReference>
<dbReference type="EC" id="2.7.13.3" evidence="3"/>
<dbReference type="SMART" id="SM00387">
    <property type="entry name" value="HATPase_c"/>
    <property type="match status" value="1"/>
</dbReference>
<dbReference type="InterPro" id="IPR036890">
    <property type="entry name" value="HATPase_C_sf"/>
</dbReference>
<dbReference type="RefSeq" id="WP_338435555.1">
    <property type="nucleotide sequence ID" value="NZ_JAUYVH010000002.1"/>
</dbReference>
<keyword evidence="8" id="KW-0418">Kinase</keyword>
<keyword evidence="10" id="KW-0812">Transmembrane</keyword>
<dbReference type="PANTHER" id="PTHR44936:SF10">
    <property type="entry name" value="SENSOR PROTEIN RSTB"/>
    <property type="match status" value="1"/>
</dbReference>
<keyword evidence="6" id="KW-0808">Transferase</keyword>
<dbReference type="EMBL" id="JAUYVH010000002">
    <property type="protein sequence ID" value="MDQ9169617.1"/>
    <property type="molecule type" value="Genomic_DNA"/>
</dbReference>
<dbReference type="InterPro" id="IPR003594">
    <property type="entry name" value="HATPase_dom"/>
</dbReference>
<keyword evidence="7" id="KW-0547">Nucleotide-binding</keyword>
<reference evidence="12 13" key="1">
    <citation type="submission" date="2023-08" db="EMBL/GenBank/DDBJ databases">
        <title>Oxalobacteraceae gen .nov., isolated from river sludge outside the plant.</title>
        <authorList>
            <person name="Zhao S.Y."/>
        </authorList>
    </citation>
    <scope>NUCLEOTIDE SEQUENCE [LARGE SCALE GENOMIC DNA]</scope>
    <source>
        <strain evidence="12 13">R-40</strain>
    </source>
</reference>
<gene>
    <name evidence="12" type="ORF">Q8A64_04245</name>
</gene>
<evidence type="ECO:0000256" key="10">
    <source>
        <dbReference type="SAM" id="Phobius"/>
    </source>
</evidence>
<dbReference type="InterPro" id="IPR036097">
    <property type="entry name" value="HisK_dim/P_sf"/>
</dbReference>
<keyword evidence="10" id="KW-0472">Membrane</keyword>
<keyword evidence="9 12" id="KW-0067">ATP-binding</keyword>
<keyword evidence="13" id="KW-1185">Reference proteome</keyword>
<feature type="domain" description="Histidine kinase" evidence="11">
    <location>
        <begin position="223"/>
        <end position="430"/>
    </location>
</feature>
<dbReference type="InterPro" id="IPR004358">
    <property type="entry name" value="Sig_transdc_His_kin-like_C"/>
</dbReference>
<accession>A0ABU1BL67</accession>
<dbReference type="SUPFAM" id="SSF55874">
    <property type="entry name" value="ATPase domain of HSP90 chaperone/DNA topoisomerase II/histidine kinase"/>
    <property type="match status" value="1"/>
</dbReference>
<dbReference type="Gene3D" id="1.10.287.130">
    <property type="match status" value="1"/>
</dbReference>
<dbReference type="PANTHER" id="PTHR44936">
    <property type="entry name" value="SENSOR PROTEIN CREC"/>
    <property type="match status" value="1"/>
</dbReference>
<dbReference type="CDD" id="cd00082">
    <property type="entry name" value="HisKA"/>
    <property type="match status" value="1"/>
</dbReference>
<comment type="catalytic activity">
    <reaction evidence="1">
        <text>ATP + protein L-histidine = ADP + protein N-phospho-L-histidine.</text>
        <dbReference type="EC" id="2.7.13.3"/>
    </reaction>
</comment>
<dbReference type="Gene3D" id="3.30.565.10">
    <property type="entry name" value="Histidine kinase-like ATPase, C-terminal domain"/>
    <property type="match status" value="1"/>
</dbReference>
<evidence type="ECO:0000256" key="2">
    <source>
        <dbReference type="ARBA" id="ARBA00004651"/>
    </source>
</evidence>
<keyword evidence="4" id="KW-1003">Cell membrane</keyword>
<organism evidence="12 13">
    <name type="scientific">Keguizhuia sedimenti</name>
    <dbReference type="NCBI Taxonomy" id="3064264"/>
    <lineage>
        <taxon>Bacteria</taxon>
        <taxon>Pseudomonadati</taxon>
        <taxon>Pseudomonadota</taxon>
        <taxon>Betaproteobacteria</taxon>
        <taxon>Burkholderiales</taxon>
        <taxon>Oxalobacteraceae</taxon>
        <taxon>Keguizhuia</taxon>
    </lineage>
</organism>
<sequence>MPDLGMIGKWATASSVENAVGHKNMMLLIQLRWVAVIGQLTTIAVASKLYLLDLPLPQMLAVLGSLMLFNVASHLRWHKARPVSNRELFFALLVDVASLTAQLYYSGGITNPYAFLYLLQVILSAVMLEAWSTWTIVAITSLCLAGLSLFSKPLDLPMDHVLGFHSPYIQGMLICFVLNAVLLVIFIGSINRNVRLADSQLADLRQQAAEEEHIVRMGLLASGAAHELGTPMATMSVILGDWKHMPELTRHADLIEEIDLMQSELQRCKAIVSGILLSAGEARGEASERTTVVTFLDGLAYEWRATRQVETFVYDNRIRQDMPVVSDAAIKQMLHNLLDNALEASPKWLKLEASVESGALNLHVSDAGPGFTETMLSQIGKPYQSTKGRPGSGLGLFLAMNVARTLGGVLSARNLPQGGAEVSVSLPLSAIALDEGMHHAA</sequence>
<dbReference type="InterPro" id="IPR003661">
    <property type="entry name" value="HisK_dim/P_dom"/>
</dbReference>
<keyword evidence="5" id="KW-0597">Phosphoprotein</keyword>
<protein>
    <recommendedName>
        <fullName evidence="3">histidine kinase</fullName>
        <ecNumber evidence="3">2.7.13.3</ecNumber>
    </recommendedName>
</protein>
<dbReference type="InterPro" id="IPR005467">
    <property type="entry name" value="His_kinase_dom"/>
</dbReference>
<comment type="subcellular location">
    <subcellularLocation>
        <location evidence="2">Cell membrane</location>
        <topology evidence="2">Multi-pass membrane protein</topology>
    </subcellularLocation>
</comment>
<evidence type="ECO:0000313" key="13">
    <source>
        <dbReference type="Proteomes" id="UP001225596"/>
    </source>
</evidence>
<evidence type="ECO:0000259" key="11">
    <source>
        <dbReference type="PROSITE" id="PS50109"/>
    </source>
</evidence>
<evidence type="ECO:0000256" key="5">
    <source>
        <dbReference type="ARBA" id="ARBA00022553"/>
    </source>
</evidence>
<comment type="caution">
    <text evidence="12">The sequence shown here is derived from an EMBL/GenBank/DDBJ whole genome shotgun (WGS) entry which is preliminary data.</text>
</comment>
<dbReference type="Pfam" id="PF02518">
    <property type="entry name" value="HATPase_c"/>
    <property type="match status" value="1"/>
</dbReference>
<evidence type="ECO:0000256" key="1">
    <source>
        <dbReference type="ARBA" id="ARBA00000085"/>
    </source>
</evidence>
<dbReference type="PRINTS" id="PR00344">
    <property type="entry name" value="BCTRLSENSOR"/>
</dbReference>
<evidence type="ECO:0000256" key="7">
    <source>
        <dbReference type="ARBA" id="ARBA00022741"/>
    </source>
</evidence>
<dbReference type="GO" id="GO:0005524">
    <property type="term" value="F:ATP binding"/>
    <property type="evidence" value="ECO:0007669"/>
    <property type="project" value="UniProtKB-KW"/>
</dbReference>
<evidence type="ECO:0000256" key="8">
    <source>
        <dbReference type="ARBA" id="ARBA00022777"/>
    </source>
</evidence>
<feature type="transmembrane region" description="Helical" evidence="10">
    <location>
        <begin position="117"/>
        <end position="150"/>
    </location>
</feature>
<evidence type="ECO:0000256" key="3">
    <source>
        <dbReference type="ARBA" id="ARBA00012438"/>
    </source>
</evidence>
<dbReference type="Proteomes" id="UP001225596">
    <property type="component" value="Unassembled WGS sequence"/>
</dbReference>
<feature type="transmembrane region" description="Helical" evidence="10">
    <location>
        <begin position="58"/>
        <end position="76"/>
    </location>
</feature>
<feature type="transmembrane region" description="Helical" evidence="10">
    <location>
        <begin position="171"/>
        <end position="190"/>
    </location>
</feature>
<dbReference type="InterPro" id="IPR050980">
    <property type="entry name" value="2C_sensor_his_kinase"/>
</dbReference>
<evidence type="ECO:0000256" key="6">
    <source>
        <dbReference type="ARBA" id="ARBA00022679"/>
    </source>
</evidence>
<dbReference type="PROSITE" id="PS50109">
    <property type="entry name" value="HIS_KIN"/>
    <property type="match status" value="1"/>
</dbReference>
<keyword evidence="10" id="KW-1133">Transmembrane helix</keyword>
<name>A0ABU1BL67_9BURK</name>
<evidence type="ECO:0000256" key="4">
    <source>
        <dbReference type="ARBA" id="ARBA00022475"/>
    </source>
</evidence>
<proteinExistence type="predicted"/>
<evidence type="ECO:0000256" key="9">
    <source>
        <dbReference type="ARBA" id="ARBA00022840"/>
    </source>
</evidence>
<evidence type="ECO:0000313" key="12">
    <source>
        <dbReference type="EMBL" id="MDQ9169617.1"/>
    </source>
</evidence>
<feature type="transmembrane region" description="Helical" evidence="10">
    <location>
        <begin position="33"/>
        <end position="52"/>
    </location>
</feature>